<dbReference type="InterPro" id="IPR017451">
    <property type="entry name" value="F-box-assoc_interact_dom"/>
</dbReference>
<reference evidence="4 5" key="1">
    <citation type="journal article" date="2013" name="Front. Plant Sci.">
        <title>The Reference Genome of the Halophytic Plant Eutrema salsugineum.</title>
        <authorList>
            <person name="Yang R."/>
            <person name="Jarvis D.E."/>
            <person name="Chen H."/>
            <person name="Beilstein M.A."/>
            <person name="Grimwood J."/>
            <person name="Jenkins J."/>
            <person name="Shu S."/>
            <person name="Prochnik S."/>
            <person name="Xin M."/>
            <person name="Ma C."/>
            <person name="Schmutz J."/>
            <person name="Wing R.A."/>
            <person name="Mitchell-Olds T."/>
            <person name="Schumaker K.S."/>
            <person name="Wang X."/>
        </authorList>
    </citation>
    <scope>NUCLEOTIDE SEQUENCE [LARGE SCALE GENOMIC DNA]</scope>
</reference>
<dbReference type="KEGG" id="eus:EUTSA_v10029328mg"/>
<dbReference type="Pfam" id="PF00646">
    <property type="entry name" value="F-box"/>
    <property type="match status" value="1"/>
</dbReference>
<dbReference type="Proteomes" id="UP000030689">
    <property type="component" value="Unassembled WGS sequence"/>
</dbReference>
<feature type="compositionally biased region" description="Polar residues" evidence="1">
    <location>
        <begin position="1"/>
        <end position="10"/>
    </location>
</feature>
<accession>V4KL68</accession>
<dbReference type="EMBL" id="KI517537">
    <property type="protein sequence ID" value="ESQ38645.1"/>
    <property type="molecule type" value="Genomic_DNA"/>
</dbReference>
<dbReference type="InterPro" id="IPR013187">
    <property type="entry name" value="F-box-assoc_dom_typ3"/>
</dbReference>
<dbReference type="NCBIfam" id="TIGR01640">
    <property type="entry name" value="F_box_assoc_1"/>
    <property type="match status" value="1"/>
</dbReference>
<dbReference type="Pfam" id="PF08268">
    <property type="entry name" value="FBA_3"/>
    <property type="match status" value="1"/>
</dbReference>
<dbReference type="OMA" id="VELWILE"/>
<evidence type="ECO:0000259" key="2">
    <source>
        <dbReference type="Pfam" id="PF00646"/>
    </source>
</evidence>
<keyword evidence="5" id="KW-1185">Reference proteome</keyword>
<gene>
    <name evidence="4" type="ORF">EUTSA_v10029328mg</name>
</gene>
<dbReference type="Gramene" id="ESQ38645">
    <property type="protein sequence ID" value="ESQ38645"/>
    <property type="gene ID" value="EUTSA_v10029328mg"/>
</dbReference>
<feature type="region of interest" description="Disordered" evidence="1">
    <location>
        <begin position="1"/>
        <end position="30"/>
    </location>
</feature>
<evidence type="ECO:0000313" key="5">
    <source>
        <dbReference type="Proteomes" id="UP000030689"/>
    </source>
</evidence>
<feature type="compositionally biased region" description="Basic and acidic residues" evidence="1">
    <location>
        <begin position="11"/>
        <end position="30"/>
    </location>
</feature>
<sequence>MRKLQRSTQSSHDDNDRSQSHDDNDGSQSRDHIPLDLIVEILVKLPAKSIGRYRSVSKLCSSITTTPRSSTRSRAAFCKRDKLFVFSSPLHKITCYPDQAENYQYTIPNNGCFRRYDSVHGLVYLETYTELTIWNPTMKRFFTLPKPQGSQGRYQTGFLGYDPIDCKYKALCILTGNKIGILTLGGQESWKILSEGFPRHSCIIKDCGKCINGVMYYDCYFEKKCAIMSFDLRSEKFSLIKFPMDKYCRGSLFVSYEGRLALIISSIDGVELWILEDAENHQWVYKHIHSPNLPYTRWTMKEWTLKGVTDVGEFIYIYTPSATYRSPTELSSSNWRLYEWFHIVYFDPKRNGLREVKFPGIAYDEFKQLGEVRYDLLNDSSVVPNHIESLMSL</sequence>
<evidence type="ECO:0000313" key="4">
    <source>
        <dbReference type="EMBL" id="ESQ38645.1"/>
    </source>
</evidence>
<feature type="domain" description="F-box" evidence="2">
    <location>
        <begin position="32"/>
        <end position="68"/>
    </location>
</feature>
<feature type="domain" description="F-box associated beta-propeller type 3" evidence="3">
    <location>
        <begin position="76"/>
        <end position="385"/>
    </location>
</feature>
<dbReference type="AlphaFoldDB" id="V4KL68"/>
<dbReference type="InterPro" id="IPR001810">
    <property type="entry name" value="F-box_dom"/>
</dbReference>
<dbReference type="PANTHER" id="PTHR31111:SF54">
    <property type="entry name" value="F-BOX DOMAIN-CONTAINING PROTEIN"/>
    <property type="match status" value="1"/>
</dbReference>
<evidence type="ECO:0000259" key="3">
    <source>
        <dbReference type="Pfam" id="PF08268"/>
    </source>
</evidence>
<dbReference type="SUPFAM" id="SSF81383">
    <property type="entry name" value="F-box domain"/>
    <property type="match status" value="1"/>
</dbReference>
<protein>
    <submittedName>
        <fullName evidence="4">Uncharacterized protein</fullName>
    </submittedName>
</protein>
<proteinExistence type="predicted"/>
<evidence type="ECO:0000256" key="1">
    <source>
        <dbReference type="SAM" id="MobiDB-lite"/>
    </source>
</evidence>
<name>V4KL68_EUTSA</name>
<organism evidence="4 5">
    <name type="scientific">Eutrema salsugineum</name>
    <name type="common">Saltwater cress</name>
    <name type="synonym">Sisymbrium salsugineum</name>
    <dbReference type="NCBI Taxonomy" id="72664"/>
    <lineage>
        <taxon>Eukaryota</taxon>
        <taxon>Viridiplantae</taxon>
        <taxon>Streptophyta</taxon>
        <taxon>Embryophyta</taxon>
        <taxon>Tracheophyta</taxon>
        <taxon>Spermatophyta</taxon>
        <taxon>Magnoliopsida</taxon>
        <taxon>eudicotyledons</taxon>
        <taxon>Gunneridae</taxon>
        <taxon>Pentapetalae</taxon>
        <taxon>rosids</taxon>
        <taxon>malvids</taxon>
        <taxon>Brassicales</taxon>
        <taxon>Brassicaceae</taxon>
        <taxon>Eutremeae</taxon>
        <taxon>Eutrema</taxon>
    </lineage>
</organism>
<dbReference type="PANTHER" id="PTHR31111">
    <property type="entry name" value="BNAA05G37150D PROTEIN-RELATED"/>
    <property type="match status" value="1"/>
</dbReference>
<dbReference type="InterPro" id="IPR036047">
    <property type="entry name" value="F-box-like_dom_sf"/>
</dbReference>